<name>A0A9E7NC32_9EURY</name>
<comment type="subcellular location">
    <subcellularLocation>
        <location evidence="1">Cell envelope</location>
    </subcellularLocation>
</comment>
<evidence type="ECO:0000256" key="3">
    <source>
        <dbReference type="ARBA" id="ARBA00022729"/>
    </source>
</evidence>
<sequence length="458" mass="50248">MSNEKSRRSVLAGTAAAGALGLAGCLSGLTGGDESEGNEQLTFWHAMGGGSGDLLNDMVEGYEGADGQAEYQGSYEETLNSLFSSIEADEMPDVVMIDSLHNQQVLDTEATQPVSELLGDDFPTDDLVSAVQDFFVVDGQLNSMPFNNSNAILYYNKDAFEEAGLDPEQPPETLEDVREYSEAIVDSGAANYGITWPNHVWFVETFYSLADELLLDNENGHAGSPTTIHTDTDFARDLWSWWQGMYEDDLFLNSGIEAWGEARSAFLTGEAAMKLDSTAAVEATLSGAQGDVEDNEEIDEEDVDTFELGTGYHPSPTEDRTGVVIGGASLWVSNQMSDEREEEVAGLLEELSSIENQIEWHKGSGYYPIRQEAISQLEDDGWFEDNTHYATAFDQLLESETTPATLRMLVGPAREVQLRVQERSQEIFAGDVSVEDGLASMKSDVEEELERYDRVSGQ</sequence>
<dbReference type="PROSITE" id="PS51318">
    <property type="entry name" value="TAT"/>
    <property type="match status" value="1"/>
</dbReference>
<dbReference type="AlphaFoldDB" id="A0A9E7NC32"/>
<evidence type="ECO:0000256" key="1">
    <source>
        <dbReference type="ARBA" id="ARBA00004196"/>
    </source>
</evidence>
<dbReference type="KEGG" id="sawl:NGM29_02635"/>
<dbReference type="Pfam" id="PF13416">
    <property type="entry name" value="SBP_bac_8"/>
    <property type="match status" value="1"/>
</dbReference>
<keyword evidence="5" id="KW-1185">Reference proteome</keyword>
<dbReference type="PROSITE" id="PS51257">
    <property type="entry name" value="PROKAR_LIPOPROTEIN"/>
    <property type="match status" value="1"/>
</dbReference>
<dbReference type="SUPFAM" id="SSF53850">
    <property type="entry name" value="Periplasmic binding protein-like II"/>
    <property type="match status" value="1"/>
</dbReference>
<protein>
    <submittedName>
        <fullName evidence="4">ABC transporter substrate-binding protein</fullName>
    </submittedName>
</protein>
<gene>
    <name evidence="4" type="ORF">NGM29_02635</name>
</gene>
<dbReference type="PANTHER" id="PTHR43649:SF31">
    <property type="entry name" value="SN-GLYCEROL-3-PHOSPHATE-BINDING PERIPLASMIC PROTEIN UGPB"/>
    <property type="match status" value="1"/>
</dbReference>
<accession>A0A9E7NC32</accession>
<keyword evidence="2" id="KW-0813">Transport</keyword>
<organism evidence="4 5">
    <name type="scientific">Natronosalvus rutilus</name>
    <dbReference type="NCBI Taxonomy" id="2953753"/>
    <lineage>
        <taxon>Archaea</taxon>
        <taxon>Methanobacteriati</taxon>
        <taxon>Methanobacteriota</taxon>
        <taxon>Stenosarchaea group</taxon>
        <taxon>Halobacteria</taxon>
        <taxon>Halobacteriales</taxon>
        <taxon>Natrialbaceae</taxon>
        <taxon>Natronosalvus</taxon>
    </lineage>
</organism>
<dbReference type="EMBL" id="CP100355">
    <property type="protein sequence ID" value="UTF54200.1"/>
    <property type="molecule type" value="Genomic_DNA"/>
</dbReference>
<evidence type="ECO:0000313" key="5">
    <source>
        <dbReference type="Proteomes" id="UP001056855"/>
    </source>
</evidence>
<dbReference type="CDD" id="cd14748">
    <property type="entry name" value="PBP2_UgpB"/>
    <property type="match status" value="1"/>
</dbReference>
<dbReference type="InterPro" id="IPR006311">
    <property type="entry name" value="TAT_signal"/>
</dbReference>
<reference evidence="4" key="1">
    <citation type="submission" date="2022-06" db="EMBL/GenBank/DDBJ databases">
        <title>Diverse halophilic archaea isolated from saline environments.</title>
        <authorList>
            <person name="Cui H.-L."/>
        </authorList>
    </citation>
    <scope>NUCLEOTIDE SEQUENCE</scope>
    <source>
        <strain evidence="4">WLHS1</strain>
    </source>
</reference>
<dbReference type="Proteomes" id="UP001056855">
    <property type="component" value="Chromosome"/>
</dbReference>
<evidence type="ECO:0000256" key="2">
    <source>
        <dbReference type="ARBA" id="ARBA00022448"/>
    </source>
</evidence>
<dbReference type="InterPro" id="IPR006059">
    <property type="entry name" value="SBP"/>
</dbReference>
<dbReference type="PANTHER" id="PTHR43649">
    <property type="entry name" value="ARABINOSE-BINDING PROTEIN-RELATED"/>
    <property type="match status" value="1"/>
</dbReference>
<evidence type="ECO:0000313" key="4">
    <source>
        <dbReference type="EMBL" id="UTF54200.1"/>
    </source>
</evidence>
<dbReference type="Gene3D" id="3.40.190.10">
    <property type="entry name" value="Periplasmic binding protein-like II"/>
    <property type="match status" value="2"/>
</dbReference>
<dbReference type="InterPro" id="IPR050490">
    <property type="entry name" value="Bact_solute-bd_prot1"/>
</dbReference>
<proteinExistence type="predicted"/>
<keyword evidence="3" id="KW-0732">Signal</keyword>